<dbReference type="RefSeq" id="WP_407946393.1">
    <property type="nucleotide sequence ID" value="NZ_LT629711.1"/>
</dbReference>
<dbReference type="InterPro" id="IPR000086">
    <property type="entry name" value="NUDIX_hydrolase_dom"/>
</dbReference>
<dbReference type="GO" id="GO:0019693">
    <property type="term" value="P:ribose phosphate metabolic process"/>
    <property type="evidence" value="ECO:0007669"/>
    <property type="project" value="TreeGrafter"/>
</dbReference>
<accession>A0A1H0PP57</accession>
<dbReference type="AlphaFoldDB" id="A0A1H0PP57"/>
<dbReference type="GO" id="GO:0016787">
    <property type="term" value="F:hydrolase activity"/>
    <property type="evidence" value="ECO:0007669"/>
    <property type="project" value="UniProtKB-KW"/>
</dbReference>
<sequence length="236" mass="25401">MTGEPGTDRAGTDRAGTEQDGSGDELADRPADLPVRESEVAMHGLVWDVVRDRVDLGDAGEVTREYVRHPGAVAVAALDDQGRICLIQQYRHPVRAYEWEIPAGLLDVDGEPPHLGAARELHEEADLVAGTWHVLADYVSSPGGLDEALRIYLARDLSGVPAGERHERDGEELGMPVRWVPLEAARDAFLAGRLHNATLGIAVLGALAARDQGWAPLRPVDAPWPGRPAHPGPRAT</sequence>
<evidence type="ECO:0000256" key="1">
    <source>
        <dbReference type="ARBA" id="ARBA00022801"/>
    </source>
</evidence>
<dbReference type="GO" id="GO:0005829">
    <property type="term" value="C:cytosol"/>
    <property type="evidence" value="ECO:0007669"/>
    <property type="project" value="TreeGrafter"/>
</dbReference>
<evidence type="ECO:0000259" key="3">
    <source>
        <dbReference type="PROSITE" id="PS51462"/>
    </source>
</evidence>
<evidence type="ECO:0000256" key="2">
    <source>
        <dbReference type="SAM" id="MobiDB-lite"/>
    </source>
</evidence>
<dbReference type="Proteomes" id="UP000199077">
    <property type="component" value="Chromosome I"/>
</dbReference>
<dbReference type="CDD" id="cd24158">
    <property type="entry name" value="NUDIX_ADPRase_Rv1700"/>
    <property type="match status" value="1"/>
</dbReference>
<dbReference type="GO" id="GO:0006753">
    <property type="term" value="P:nucleoside phosphate metabolic process"/>
    <property type="evidence" value="ECO:0007669"/>
    <property type="project" value="TreeGrafter"/>
</dbReference>
<organism evidence="4 5">
    <name type="scientific">Pedococcus dokdonensis</name>
    <dbReference type="NCBI Taxonomy" id="443156"/>
    <lineage>
        <taxon>Bacteria</taxon>
        <taxon>Bacillati</taxon>
        <taxon>Actinomycetota</taxon>
        <taxon>Actinomycetes</taxon>
        <taxon>Micrococcales</taxon>
        <taxon>Intrasporangiaceae</taxon>
        <taxon>Pedococcus</taxon>
    </lineage>
</organism>
<evidence type="ECO:0000313" key="5">
    <source>
        <dbReference type="Proteomes" id="UP000199077"/>
    </source>
</evidence>
<name>A0A1H0PP57_9MICO</name>
<reference evidence="5" key="1">
    <citation type="submission" date="2016-10" db="EMBL/GenBank/DDBJ databases">
        <authorList>
            <person name="Varghese N."/>
            <person name="Submissions S."/>
        </authorList>
    </citation>
    <scope>NUCLEOTIDE SEQUENCE [LARGE SCALE GENOMIC DNA]</scope>
    <source>
        <strain evidence="5">DSM 22329</strain>
    </source>
</reference>
<dbReference type="Pfam" id="PF00293">
    <property type="entry name" value="NUDIX"/>
    <property type="match status" value="1"/>
</dbReference>
<evidence type="ECO:0000313" key="4">
    <source>
        <dbReference type="EMBL" id="SDP06369.1"/>
    </source>
</evidence>
<dbReference type="InterPro" id="IPR015797">
    <property type="entry name" value="NUDIX_hydrolase-like_dom_sf"/>
</dbReference>
<feature type="domain" description="Nudix hydrolase" evidence="3">
    <location>
        <begin position="67"/>
        <end position="207"/>
    </location>
</feature>
<dbReference type="PROSITE" id="PS51462">
    <property type="entry name" value="NUDIX"/>
    <property type="match status" value="1"/>
</dbReference>
<dbReference type="EMBL" id="LT629711">
    <property type="protein sequence ID" value="SDP06369.1"/>
    <property type="molecule type" value="Genomic_DNA"/>
</dbReference>
<dbReference type="STRING" id="443156.SAMN04489867_1317"/>
<protein>
    <submittedName>
        <fullName evidence="4">ADP-ribose pyrophosphatase</fullName>
    </submittedName>
</protein>
<feature type="compositionally biased region" description="Basic and acidic residues" evidence="2">
    <location>
        <begin position="1"/>
        <end position="17"/>
    </location>
</feature>
<keyword evidence="1" id="KW-0378">Hydrolase</keyword>
<gene>
    <name evidence="4" type="ORF">SAMN04489867_1317</name>
</gene>
<proteinExistence type="predicted"/>
<feature type="region of interest" description="Disordered" evidence="2">
    <location>
        <begin position="1"/>
        <end position="30"/>
    </location>
</feature>
<dbReference type="SUPFAM" id="SSF55811">
    <property type="entry name" value="Nudix"/>
    <property type="match status" value="1"/>
</dbReference>
<dbReference type="PANTHER" id="PTHR11839">
    <property type="entry name" value="UDP/ADP-SUGAR PYROPHOSPHATASE"/>
    <property type="match status" value="1"/>
</dbReference>
<keyword evidence="5" id="KW-1185">Reference proteome</keyword>
<dbReference type="PANTHER" id="PTHR11839:SF31">
    <property type="entry name" value="ADP-RIBOSE PYROPHOSPHATASE"/>
    <property type="match status" value="1"/>
</dbReference>
<dbReference type="Gene3D" id="3.90.79.10">
    <property type="entry name" value="Nucleoside Triphosphate Pyrophosphohydrolase"/>
    <property type="match status" value="1"/>
</dbReference>